<evidence type="ECO:0000256" key="3">
    <source>
        <dbReference type="ARBA" id="ARBA00022741"/>
    </source>
</evidence>
<dbReference type="PROSITE" id="PS50893">
    <property type="entry name" value="ABC_TRANSPORTER_2"/>
    <property type="match status" value="1"/>
</dbReference>
<dbReference type="PANTHER" id="PTHR42711:SF5">
    <property type="entry name" value="ABC TRANSPORTER ATP-BINDING PROTEIN NATA"/>
    <property type="match status" value="1"/>
</dbReference>
<sequence length="246" mass="27804">MITLSDCSCWFKDKKKVVKAMKHMTFSVKEGEVVGILGENGAGKTTLLRAVATLLEPTHGTVNVAGFDTVKEATEVKKRIGVLFGGETGLYDRLTARENLEYFGKLYGLDQHEIKARIEDLAKRFGMRQYMDRKVKGFSRGMKQKVAIARTLIHDPDIILFDEPTTGLDITSSNIFRDFIHQLKQQNKTILFSSHIMEEVSLLCDSVMMIHQGELVYKGTLPELYAQEQSEDLNYIFMSKLARGIS</sequence>
<evidence type="ECO:0000259" key="5">
    <source>
        <dbReference type="PROSITE" id="PS50893"/>
    </source>
</evidence>
<dbReference type="Gene3D" id="3.40.50.300">
    <property type="entry name" value="P-loop containing nucleotide triphosphate hydrolases"/>
    <property type="match status" value="1"/>
</dbReference>
<dbReference type="InterPro" id="IPR050763">
    <property type="entry name" value="ABC_transporter_ATP-binding"/>
</dbReference>
<dbReference type="EMBL" id="JOTP01000007">
    <property type="protein sequence ID" value="KEP26771.1"/>
    <property type="molecule type" value="Genomic_DNA"/>
</dbReference>
<evidence type="ECO:0000256" key="1">
    <source>
        <dbReference type="ARBA" id="ARBA00005417"/>
    </source>
</evidence>
<dbReference type="GO" id="GO:0005524">
    <property type="term" value="F:ATP binding"/>
    <property type="evidence" value="ECO:0007669"/>
    <property type="project" value="UniProtKB-KW"/>
</dbReference>
<name>A0A081LBZ5_9BACI</name>
<dbReference type="Proteomes" id="UP000028091">
    <property type="component" value="Unassembled WGS sequence"/>
</dbReference>
<dbReference type="RefSeq" id="WP_034320560.1">
    <property type="nucleotide sequence ID" value="NZ_JARMEA010000004.1"/>
</dbReference>
<evidence type="ECO:0000313" key="7">
    <source>
        <dbReference type="Proteomes" id="UP000028091"/>
    </source>
</evidence>
<comment type="similarity">
    <text evidence="1">Belongs to the ABC transporter superfamily.</text>
</comment>
<protein>
    <submittedName>
        <fullName evidence="6">ABC transporter ATP-binding protein</fullName>
    </submittedName>
</protein>
<accession>A0A081LBZ5</accession>
<dbReference type="eggNOG" id="COG4555">
    <property type="taxonomic scope" value="Bacteria"/>
</dbReference>
<dbReference type="InterPro" id="IPR003439">
    <property type="entry name" value="ABC_transporter-like_ATP-bd"/>
</dbReference>
<dbReference type="CDD" id="cd03266">
    <property type="entry name" value="ABC_NatA_sodium_exporter"/>
    <property type="match status" value="1"/>
</dbReference>
<reference evidence="6 7" key="1">
    <citation type="submission" date="2012-09" db="EMBL/GenBank/DDBJ databases">
        <title>Genome Sequence of Bacillus sp. DW5-4.</title>
        <authorList>
            <person name="Lai Q."/>
            <person name="Liu Y."/>
            <person name="Shao Z."/>
        </authorList>
    </citation>
    <scope>NUCLEOTIDE SEQUENCE [LARGE SCALE GENOMIC DNA]</scope>
    <source>
        <strain evidence="6 7">DW5-4</strain>
    </source>
</reference>
<feature type="domain" description="ABC transporter" evidence="5">
    <location>
        <begin position="2"/>
        <end position="237"/>
    </location>
</feature>
<keyword evidence="3" id="KW-0547">Nucleotide-binding</keyword>
<evidence type="ECO:0000256" key="4">
    <source>
        <dbReference type="ARBA" id="ARBA00022840"/>
    </source>
</evidence>
<dbReference type="SUPFAM" id="SSF52540">
    <property type="entry name" value="P-loop containing nucleoside triphosphate hydrolases"/>
    <property type="match status" value="1"/>
</dbReference>
<dbReference type="OrthoDB" id="9804819at2"/>
<dbReference type="InterPro" id="IPR027417">
    <property type="entry name" value="P-loop_NTPase"/>
</dbReference>
<keyword evidence="2" id="KW-0813">Transport</keyword>
<organism evidence="6 7">
    <name type="scientific">Bacillus zhangzhouensis</name>
    <dbReference type="NCBI Taxonomy" id="1178540"/>
    <lineage>
        <taxon>Bacteria</taxon>
        <taxon>Bacillati</taxon>
        <taxon>Bacillota</taxon>
        <taxon>Bacilli</taxon>
        <taxon>Bacillales</taxon>
        <taxon>Bacillaceae</taxon>
        <taxon>Bacillus</taxon>
    </lineage>
</organism>
<dbReference type="InterPro" id="IPR003593">
    <property type="entry name" value="AAA+_ATPase"/>
</dbReference>
<gene>
    <name evidence="6" type="ORF">BA70_17975</name>
</gene>
<dbReference type="PANTHER" id="PTHR42711">
    <property type="entry name" value="ABC TRANSPORTER ATP-BINDING PROTEIN"/>
    <property type="match status" value="1"/>
</dbReference>
<dbReference type="SMART" id="SM00382">
    <property type="entry name" value="AAA"/>
    <property type="match status" value="1"/>
</dbReference>
<proteinExistence type="inferred from homology"/>
<evidence type="ECO:0000256" key="2">
    <source>
        <dbReference type="ARBA" id="ARBA00022448"/>
    </source>
</evidence>
<evidence type="ECO:0000313" key="6">
    <source>
        <dbReference type="EMBL" id="KEP26771.1"/>
    </source>
</evidence>
<dbReference type="AlphaFoldDB" id="A0A081LBZ5"/>
<dbReference type="GO" id="GO:0016887">
    <property type="term" value="F:ATP hydrolysis activity"/>
    <property type="evidence" value="ECO:0007669"/>
    <property type="project" value="InterPro"/>
</dbReference>
<keyword evidence="4 6" id="KW-0067">ATP-binding</keyword>
<dbReference type="Pfam" id="PF00005">
    <property type="entry name" value="ABC_tran"/>
    <property type="match status" value="1"/>
</dbReference>
<keyword evidence="7" id="KW-1185">Reference proteome</keyword>
<comment type="caution">
    <text evidence="6">The sequence shown here is derived from an EMBL/GenBank/DDBJ whole genome shotgun (WGS) entry which is preliminary data.</text>
</comment>